<accession>A0A9W7J0X4</accession>
<sequence length="113" mass="12856">MAFIGEAALSKLFDLLLGNSIDAVLSFVADHKQVYDQLQEWKSILPGIKAVLNHAEEKQIKDEAVKTWLDDLQDLAYDADDILDDFAYQELRLKLHNTQAQSRPSKIRKLLST</sequence>
<name>A0A9W7J0X4_HIBTR</name>
<keyword evidence="2" id="KW-0547">Nucleotide-binding</keyword>
<evidence type="ECO:0000313" key="5">
    <source>
        <dbReference type="EMBL" id="GMJ05460.1"/>
    </source>
</evidence>
<evidence type="ECO:0000256" key="3">
    <source>
        <dbReference type="ARBA" id="ARBA00022821"/>
    </source>
</evidence>
<keyword evidence="6" id="KW-1185">Reference proteome</keyword>
<feature type="domain" description="Disease resistance N-terminal" evidence="4">
    <location>
        <begin position="7"/>
        <end position="100"/>
    </location>
</feature>
<reference evidence="5" key="1">
    <citation type="submission" date="2023-05" db="EMBL/GenBank/DDBJ databases">
        <title>Genome and transcriptome analyses reveal genes involved in the formation of fine ridges on petal epidermal cells in Hibiscus trionum.</title>
        <authorList>
            <person name="Koshimizu S."/>
            <person name="Masuda S."/>
            <person name="Ishii T."/>
            <person name="Shirasu K."/>
            <person name="Hoshino A."/>
            <person name="Arita M."/>
        </authorList>
    </citation>
    <scope>NUCLEOTIDE SEQUENCE</scope>
    <source>
        <strain evidence="5">Hamamatsu line</strain>
    </source>
</reference>
<dbReference type="GO" id="GO:0006952">
    <property type="term" value="P:defense response"/>
    <property type="evidence" value="ECO:0007669"/>
    <property type="project" value="UniProtKB-KW"/>
</dbReference>
<dbReference type="EMBL" id="BSYR01000044">
    <property type="protein sequence ID" value="GMJ05460.1"/>
    <property type="molecule type" value="Genomic_DNA"/>
</dbReference>
<proteinExistence type="predicted"/>
<evidence type="ECO:0000313" key="6">
    <source>
        <dbReference type="Proteomes" id="UP001165190"/>
    </source>
</evidence>
<protein>
    <recommendedName>
        <fullName evidence="4">Disease resistance N-terminal domain-containing protein</fullName>
    </recommendedName>
</protein>
<evidence type="ECO:0000256" key="2">
    <source>
        <dbReference type="ARBA" id="ARBA00022741"/>
    </source>
</evidence>
<dbReference type="Pfam" id="PF18052">
    <property type="entry name" value="Rx_N"/>
    <property type="match status" value="1"/>
</dbReference>
<dbReference type="Proteomes" id="UP001165190">
    <property type="component" value="Unassembled WGS sequence"/>
</dbReference>
<dbReference type="GO" id="GO:0000166">
    <property type="term" value="F:nucleotide binding"/>
    <property type="evidence" value="ECO:0007669"/>
    <property type="project" value="UniProtKB-KW"/>
</dbReference>
<keyword evidence="1" id="KW-0677">Repeat</keyword>
<keyword evidence="3" id="KW-0611">Plant defense</keyword>
<evidence type="ECO:0000259" key="4">
    <source>
        <dbReference type="Pfam" id="PF18052"/>
    </source>
</evidence>
<dbReference type="AlphaFoldDB" id="A0A9W7J0X4"/>
<organism evidence="5 6">
    <name type="scientific">Hibiscus trionum</name>
    <name type="common">Flower of an hour</name>
    <dbReference type="NCBI Taxonomy" id="183268"/>
    <lineage>
        <taxon>Eukaryota</taxon>
        <taxon>Viridiplantae</taxon>
        <taxon>Streptophyta</taxon>
        <taxon>Embryophyta</taxon>
        <taxon>Tracheophyta</taxon>
        <taxon>Spermatophyta</taxon>
        <taxon>Magnoliopsida</taxon>
        <taxon>eudicotyledons</taxon>
        <taxon>Gunneridae</taxon>
        <taxon>Pentapetalae</taxon>
        <taxon>rosids</taxon>
        <taxon>malvids</taxon>
        <taxon>Malvales</taxon>
        <taxon>Malvaceae</taxon>
        <taxon>Malvoideae</taxon>
        <taxon>Hibiscus</taxon>
    </lineage>
</organism>
<gene>
    <name evidence="5" type="ORF">HRI_004215200</name>
</gene>
<evidence type="ECO:0000256" key="1">
    <source>
        <dbReference type="ARBA" id="ARBA00022737"/>
    </source>
</evidence>
<dbReference type="OrthoDB" id="966315at2759"/>
<dbReference type="InterPro" id="IPR041118">
    <property type="entry name" value="Rx_N"/>
</dbReference>
<dbReference type="Gene3D" id="1.20.5.4130">
    <property type="match status" value="1"/>
</dbReference>
<comment type="caution">
    <text evidence="5">The sequence shown here is derived from an EMBL/GenBank/DDBJ whole genome shotgun (WGS) entry which is preliminary data.</text>
</comment>